<proteinExistence type="predicted"/>
<dbReference type="RefSeq" id="WP_317936346.1">
    <property type="nucleotide sequence ID" value="NZ_JAUBDH010000007.1"/>
</dbReference>
<accession>A0ABU4G1E5</accession>
<keyword evidence="2" id="KW-1185">Reference proteome</keyword>
<evidence type="ECO:0000313" key="2">
    <source>
        <dbReference type="Proteomes" id="UP001280629"/>
    </source>
</evidence>
<organism evidence="1 2">
    <name type="scientific">Sporosarcina aquimarina</name>
    <dbReference type="NCBI Taxonomy" id="114975"/>
    <lineage>
        <taxon>Bacteria</taxon>
        <taxon>Bacillati</taxon>
        <taxon>Bacillota</taxon>
        <taxon>Bacilli</taxon>
        <taxon>Bacillales</taxon>
        <taxon>Caryophanaceae</taxon>
        <taxon>Sporosarcina</taxon>
    </lineage>
</organism>
<name>A0ABU4G1E5_9BACL</name>
<protein>
    <submittedName>
        <fullName evidence="1">Uncharacterized protein</fullName>
    </submittedName>
</protein>
<gene>
    <name evidence="1" type="ORF">QT716_12140</name>
</gene>
<dbReference type="Proteomes" id="UP001280629">
    <property type="component" value="Unassembled WGS sequence"/>
</dbReference>
<evidence type="ECO:0000313" key="1">
    <source>
        <dbReference type="EMBL" id="MDW0110789.1"/>
    </source>
</evidence>
<comment type="caution">
    <text evidence="1">The sequence shown here is derived from an EMBL/GenBank/DDBJ whole genome shotgun (WGS) entry which is preliminary data.</text>
</comment>
<dbReference type="EMBL" id="JAUBDH010000007">
    <property type="protein sequence ID" value="MDW0110789.1"/>
    <property type="molecule type" value="Genomic_DNA"/>
</dbReference>
<sequence>MEQWGIGKIGVVIGIIERGIGKMGAGIRIIARRIGNMRELIGKSEQFSLI</sequence>
<reference evidence="1 2" key="1">
    <citation type="submission" date="2023-06" db="EMBL/GenBank/DDBJ databases">
        <title>Sporosarcina sp. nov., isolated from Korean traditional fermented seafood 'Jeotgal'.</title>
        <authorList>
            <person name="Yang A.-I."/>
            <person name="Shin N.-R."/>
        </authorList>
    </citation>
    <scope>NUCLEOTIDE SEQUENCE [LARGE SCALE GENOMIC DNA]</scope>
    <source>
        <strain evidence="1 2">KCTC3840</strain>
    </source>
</reference>